<comment type="caution">
    <text evidence="2">The sequence shown here is derived from an EMBL/GenBank/DDBJ whole genome shotgun (WGS) entry which is preliminary data.</text>
</comment>
<evidence type="ECO:0008006" key="4">
    <source>
        <dbReference type="Google" id="ProtNLM"/>
    </source>
</evidence>
<feature type="region of interest" description="Disordered" evidence="1">
    <location>
        <begin position="1"/>
        <end position="26"/>
    </location>
</feature>
<protein>
    <recommendedName>
        <fullName evidence="4">F-box domain-containing protein</fullName>
    </recommendedName>
</protein>
<organism evidence="2 3">
    <name type="scientific">Cercospora berteroae</name>
    <dbReference type="NCBI Taxonomy" id="357750"/>
    <lineage>
        <taxon>Eukaryota</taxon>
        <taxon>Fungi</taxon>
        <taxon>Dikarya</taxon>
        <taxon>Ascomycota</taxon>
        <taxon>Pezizomycotina</taxon>
        <taxon>Dothideomycetes</taxon>
        <taxon>Dothideomycetidae</taxon>
        <taxon>Mycosphaerellales</taxon>
        <taxon>Mycosphaerellaceae</taxon>
        <taxon>Cercospora</taxon>
    </lineage>
</organism>
<dbReference type="PANTHER" id="PTHR42085:SF8">
    <property type="entry name" value="F-BOX DOMAIN-CONTAINING PROTEIN"/>
    <property type="match status" value="1"/>
</dbReference>
<sequence length="347" mass="39202">MATPKKRKAHSDTGEHEPGKMVASKPVYPGFKHWKTKTSRLKNATMSETSAYESKSGSFVQTIKVKHDDAFRLKPLTFTEGPLKGHHILLLEPSTDHFPFLDLPAEIRQMIYDECFLDERGTSISQLKRRGHAHRVVSHGRLLGTSARWNGSKATWTNKPPSALGLLTANKQIWDEVSSTIYGNTFHFPDFKTCQTFLEQIGTMRSLLRDVVFEPRAYQTTKARTVFFKLREAKRLRSLTIHFLEFASKDSGSGGVSIATFAADCKTMMVSLHKSRKTQEDLPVVLDLVHFTSQCSDCWLSSRGTTPWPKHDCECERLKPEYEAAQKDFRGFIADYVGIQDAAAQKG</sequence>
<feature type="compositionally biased region" description="Basic and acidic residues" evidence="1">
    <location>
        <begin position="10"/>
        <end position="19"/>
    </location>
</feature>
<keyword evidence="3" id="KW-1185">Reference proteome</keyword>
<dbReference type="PANTHER" id="PTHR42085">
    <property type="entry name" value="F-BOX DOMAIN-CONTAINING PROTEIN"/>
    <property type="match status" value="1"/>
</dbReference>
<reference evidence="3" key="1">
    <citation type="journal article" date="2017" name="bioRxiv">
        <title>Conservation of a gene cluster reveals novel cercosporin biosynthetic mechanisms and extends production to the genus Colletotrichum.</title>
        <authorList>
            <person name="de Jonge R."/>
            <person name="Ebert M.K."/>
            <person name="Huitt-Roehl C.R."/>
            <person name="Pal P."/>
            <person name="Suttle J.C."/>
            <person name="Spanner R.E."/>
            <person name="Neubauer J.D."/>
            <person name="Jurick W.M.II."/>
            <person name="Stott K.A."/>
            <person name="Secor G.A."/>
            <person name="Thomma B.P.H.J."/>
            <person name="Van de Peer Y."/>
            <person name="Townsend C.A."/>
            <person name="Bolton M.D."/>
        </authorList>
    </citation>
    <scope>NUCLEOTIDE SEQUENCE [LARGE SCALE GENOMIC DNA]</scope>
    <source>
        <strain evidence="3">CBS538.71</strain>
    </source>
</reference>
<name>A0A2S6CB39_9PEZI</name>
<evidence type="ECO:0000313" key="3">
    <source>
        <dbReference type="Proteomes" id="UP000237631"/>
    </source>
</evidence>
<dbReference type="OrthoDB" id="5272396at2759"/>
<dbReference type="EMBL" id="PNEN01000503">
    <property type="protein sequence ID" value="PPJ56961.1"/>
    <property type="molecule type" value="Genomic_DNA"/>
</dbReference>
<evidence type="ECO:0000313" key="2">
    <source>
        <dbReference type="EMBL" id="PPJ56961.1"/>
    </source>
</evidence>
<dbReference type="AlphaFoldDB" id="A0A2S6CB39"/>
<dbReference type="InterPro" id="IPR038883">
    <property type="entry name" value="AN11006-like"/>
</dbReference>
<evidence type="ECO:0000256" key="1">
    <source>
        <dbReference type="SAM" id="MobiDB-lite"/>
    </source>
</evidence>
<gene>
    <name evidence="2" type="ORF">CBER1_00504</name>
</gene>
<dbReference type="Proteomes" id="UP000237631">
    <property type="component" value="Unassembled WGS sequence"/>
</dbReference>
<accession>A0A2S6CB39</accession>
<proteinExistence type="predicted"/>